<protein>
    <submittedName>
        <fullName evidence="3">HIT family protein</fullName>
    </submittedName>
</protein>
<dbReference type="Pfam" id="PF01230">
    <property type="entry name" value="HIT"/>
    <property type="match status" value="1"/>
</dbReference>
<dbReference type="Gene3D" id="3.30.428.10">
    <property type="entry name" value="HIT-like"/>
    <property type="match status" value="1"/>
</dbReference>
<keyword evidence="4" id="KW-1185">Reference proteome</keyword>
<comment type="caution">
    <text evidence="3">The sequence shown here is derived from an EMBL/GenBank/DDBJ whole genome shotgun (WGS) entry which is preliminary data.</text>
</comment>
<gene>
    <name evidence="3" type="ORF">O9H85_35150</name>
</gene>
<evidence type="ECO:0000256" key="1">
    <source>
        <dbReference type="PROSITE-ProRule" id="PRU00464"/>
    </source>
</evidence>
<evidence type="ECO:0000313" key="3">
    <source>
        <dbReference type="EMBL" id="MCZ8517488.1"/>
    </source>
</evidence>
<accession>A0ABT4QKV4</accession>
<dbReference type="PANTHER" id="PTHR42997">
    <property type="entry name" value="HIT FAMILY HYDROLASE"/>
    <property type="match status" value="1"/>
</dbReference>
<sequence>MSCPFCFPEKDPEQSVVLSNEHCFFVQKPQEVLLGSGLIVPKIHRETAFDLTPEEWQATFDLLQQVKELLDKEYAPQGYNLGWNCGHVGGQEIFHAHLHVIPRFEDEPLAGKGIRYWLKQPLNQRSLR</sequence>
<evidence type="ECO:0000313" key="4">
    <source>
        <dbReference type="Proteomes" id="UP001527882"/>
    </source>
</evidence>
<proteinExistence type="predicted"/>
<dbReference type="PANTHER" id="PTHR42997:SF1">
    <property type="entry name" value="AP-4-A PHOSPHORYLASE"/>
    <property type="match status" value="1"/>
</dbReference>
<dbReference type="RefSeq" id="WP_269886014.1">
    <property type="nucleotide sequence ID" value="NZ_JAQAGZ010000039.1"/>
</dbReference>
<dbReference type="InterPro" id="IPR052908">
    <property type="entry name" value="AP-4-A_phosphorylase"/>
</dbReference>
<dbReference type="Proteomes" id="UP001527882">
    <property type="component" value="Unassembled WGS sequence"/>
</dbReference>
<dbReference type="InterPro" id="IPR011146">
    <property type="entry name" value="HIT-like"/>
</dbReference>
<dbReference type="InterPro" id="IPR036265">
    <property type="entry name" value="HIT-like_sf"/>
</dbReference>
<evidence type="ECO:0000259" key="2">
    <source>
        <dbReference type="PROSITE" id="PS51084"/>
    </source>
</evidence>
<name>A0ABT4QKV4_9BACL</name>
<dbReference type="SUPFAM" id="SSF54197">
    <property type="entry name" value="HIT-like"/>
    <property type="match status" value="1"/>
</dbReference>
<feature type="domain" description="HIT" evidence="2">
    <location>
        <begin position="4"/>
        <end position="110"/>
    </location>
</feature>
<dbReference type="EMBL" id="JAQAGZ010000039">
    <property type="protein sequence ID" value="MCZ8517488.1"/>
    <property type="molecule type" value="Genomic_DNA"/>
</dbReference>
<organism evidence="3 4">
    <name type="scientific">Paenibacillus gyeongsangnamensis</name>
    <dbReference type="NCBI Taxonomy" id="3388067"/>
    <lineage>
        <taxon>Bacteria</taxon>
        <taxon>Bacillati</taxon>
        <taxon>Bacillota</taxon>
        <taxon>Bacilli</taxon>
        <taxon>Bacillales</taxon>
        <taxon>Paenibacillaceae</taxon>
        <taxon>Paenibacillus</taxon>
    </lineage>
</organism>
<reference evidence="3 4" key="1">
    <citation type="submission" date="2022-12" db="EMBL/GenBank/DDBJ databases">
        <title>Draft genome sequence of Paenibacillus sp. dW9.</title>
        <authorList>
            <person name="Choi E.-W."/>
            <person name="Kim D.-U."/>
        </authorList>
    </citation>
    <scope>NUCLEOTIDE SEQUENCE [LARGE SCALE GENOMIC DNA]</scope>
    <source>
        <strain evidence="4">dW9</strain>
    </source>
</reference>
<feature type="short sequence motif" description="Histidine triad motif" evidence="1">
    <location>
        <begin position="95"/>
        <end position="99"/>
    </location>
</feature>
<dbReference type="PROSITE" id="PS51084">
    <property type="entry name" value="HIT_2"/>
    <property type="match status" value="1"/>
</dbReference>